<organism evidence="2 3">
    <name type="scientific">Thermobrachium celere DSM 8682</name>
    <dbReference type="NCBI Taxonomy" id="941824"/>
    <lineage>
        <taxon>Bacteria</taxon>
        <taxon>Bacillati</taxon>
        <taxon>Bacillota</taxon>
        <taxon>Clostridia</taxon>
        <taxon>Eubacteriales</taxon>
        <taxon>Clostridiaceae</taxon>
        <taxon>Thermobrachium</taxon>
    </lineage>
</organism>
<feature type="domain" description="Acyl-CoA dehydrogenase/oxidase N-terminal" evidence="1">
    <location>
        <begin position="2"/>
        <end position="58"/>
    </location>
</feature>
<dbReference type="Gene3D" id="2.40.110.10">
    <property type="entry name" value="Butyryl-CoA Dehydrogenase, subunit A, domain 2"/>
    <property type="match status" value="1"/>
</dbReference>
<keyword evidence="2" id="KW-0560">Oxidoreductase</keyword>
<dbReference type="eggNOG" id="COG1960">
    <property type="taxonomic scope" value="Bacteria"/>
</dbReference>
<dbReference type="Pfam" id="PF02771">
    <property type="entry name" value="Acyl-CoA_dh_N"/>
    <property type="match status" value="1"/>
</dbReference>
<reference evidence="2" key="1">
    <citation type="submission" date="2013-03" db="EMBL/GenBank/DDBJ databases">
        <title>Draft genome sequence of the hydrogen-ethanol-producing anaerobic alkalithermophilic Caloramator celere.</title>
        <authorList>
            <person name="Ciranna A."/>
            <person name="Larjo A."/>
            <person name="Kivisto A."/>
            <person name="Santala V."/>
            <person name="Roos C."/>
            <person name="Karp M."/>
        </authorList>
    </citation>
    <scope>NUCLEOTIDE SEQUENCE [LARGE SCALE GENOMIC DNA]</scope>
    <source>
        <strain evidence="2">DSM 8682</strain>
    </source>
</reference>
<evidence type="ECO:0000313" key="3">
    <source>
        <dbReference type="Proteomes" id="UP000014923"/>
    </source>
</evidence>
<protein>
    <submittedName>
        <fullName evidence="2">Butyryl-CoA dehydrogenase</fullName>
        <ecNumber evidence="2">1.3.8.1</ecNumber>
    </submittedName>
</protein>
<evidence type="ECO:0000313" key="2">
    <source>
        <dbReference type="EMBL" id="CDF57167.1"/>
    </source>
</evidence>
<accession>R7RLX5</accession>
<dbReference type="InterPro" id="IPR037069">
    <property type="entry name" value="AcylCoA_DH/ox_N_sf"/>
</dbReference>
<name>R7RLX5_9CLOT</name>
<keyword evidence="3" id="KW-1185">Reference proteome</keyword>
<evidence type="ECO:0000259" key="1">
    <source>
        <dbReference type="Pfam" id="PF02771"/>
    </source>
</evidence>
<gene>
    <name evidence="2" type="ORF">TCEL_00062</name>
</gene>
<dbReference type="GO" id="GO:0050660">
    <property type="term" value="F:flavin adenine dinucleotide binding"/>
    <property type="evidence" value="ECO:0007669"/>
    <property type="project" value="InterPro"/>
</dbReference>
<dbReference type="HOGENOM" id="CLU_2526414_0_0_9"/>
<proteinExistence type="predicted"/>
<dbReference type="PANTHER" id="PTHR43884:SF12">
    <property type="entry name" value="ISOVALERYL-COA DEHYDROGENASE, MITOCHONDRIAL-RELATED"/>
    <property type="match status" value="1"/>
</dbReference>
<dbReference type="GO" id="GO:0016937">
    <property type="term" value="F:short-chain fatty acyl-CoA dehydrogenase activity"/>
    <property type="evidence" value="ECO:0007669"/>
    <property type="project" value="UniProtKB-EC"/>
</dbReference>
<dbReference type="InterPro" id="IPR013786">
    <property type="entry name" value="AcylCoA_DH/ox_N"/>
</dbReference>
<dbReference type="EC" id="1.3.8.1" evidence="2"/>
<dbReference type="Gene3D" id="1.10.540.10">
    <property type="entry name" value="Acyl-CoA dehydrogenase/oxidase, N-terminal domain"/>
    <property type="match status" value="1"/>
</dbReference>
<dbReference type="EMBL" id="CAVN010000082">
    <property type="protein sequence ID" value="CDF57167.1"/>
    <property type="molecule type" value="Genomic_DNA"/>
</dbReference>
<dbReference type="InterPro" id="IPR046373">
    <property type="entry name" value="Acyl-CoA_Oxase/DH_mid-dom_sf"/>
</dbReference>
<dbReference type="AlphaFoldDB" id="R7RLX5"/>
<comment type="caution">
    <text evidence="2">The sequence shown here is derived from an EMBL/GenBank/DDBJ whole genome shotgun (WGS) entry which is preliminary data.</text>
</comment>
<dbReference type="InterPro" id="IPR009100">
    <property type="entry name" value="AcylCoA_DH/oxidase_NM_dom_sf"/>
</dbReference>
<dbReference type="Proteomes" id="UP000014923">
    <property type="component" value="Unassembled WGS sequence"/>
</dbReference>
<dbReference type="PANTHER" id="PTHR43884">
    <property type="entry name" value="ACYL-COA DEHYDROGENASE"/>
    <property type="match status" value="1"/>
</dbReference>
<dbReference type="SUPFAM" id="SSF56645">
    <property type="entry name" value="Acyl-CoA dehydrogenase NM domain-like"/>
    <property type="match status" value="1"/>
</dbReference>
<sequence length="84" mass="9236">MAGGDFITYIMAVEELAKACATTSVILSAHTSLCCWPIYTFGTDEQKQKYLPKLLKGEYLGAFALTEPNAGTDAAHILNHRYCF</sequence>